<evidence type="ECO:0000256" key="4">
    <source>
        <dbReference type="ARBA" id="ARBA00022692"/>
    </source>
</evidence>
<dbReference type="PROSITE" id="PS00218">
    <property type="entry name" value="AMINO_ACID_PERMEASE_1"/>
    <property type="match status" value="1"/>
</dbReference>
<feature type="transmembrane region" description="Helical" evidence="8">
    <location>
        <begin position="337"/>
        <end position="355"/>
    </location>
</feature>
<evidence type="ECO:0000256" key="8">
    <source>
        <dbReference type="SAM" id="Phobius"/>
    </source>
</evidence>
<gene>
    <name evidence="10" type="ORF">SAMN06265361_103244</name>
</gene>
<keyword evidence="3" id="KW-1003">Cell membrane</keyword>
<feature type="transmembrane region" description="Helical" evidence="8">
    <location>
        <begin position="86"/>
        <end position="104"/>
    </location>
</feature>
<keyword evidence="4 8" id="KW-0812">Transmembrane</keyword>
<dbReference type="FunFam" id="1.20.1740.10:FF:000001">
    <property type="entry name" value="Amino acid permease"/>
    <property type="match status" value="1"/>
</dbReference>
<dbReference type="Proteomes" id="UP001157946">
    <property type="component" value="Unassembled WGS sequence"/>
</dbReference>
<evidence type="ECO:0000256" key="5">
    <source>
        <dbReference type="ARBA" id="ARBA00022970"/>
    </source>
</evidence>
<dbReference type="EMBL" id="FXTU01000003">
    <property type="protein sequence ID" value="SMP19021.1"/>
    <property type="molecule type" value="Genomic_DNA"/>
</dbReference>
<sequence>MNKQTQNESLARGLSDRHIQLIAIGGAIGVGLFLGSASAIQAAGPALVLSYAIGGIIIFFIMRALGELILYKPVSGSFSTYATEMIGPWAGFITGWTYWFMWVVTGMAEITAVGIYVNTWFPNIPQWIPALIALVAVYLVNLIAVKAFGEVEFWFALIKVATILVLIVVGLVMITTGWGNNGEAVGFSNLWEHGGFMPKGITGVLFALQMVMFAFLGVEMVGIAAGEAQNPEKTIPSAVNKIIWRILIFYIGALIVILSLYPWNQLDGKTSPFVLTFAKIGIPAAASIINFVILTAALSSCNSGIFSTGRMLYTLAGQNHAPQALHYVSRRQVPSRGITVSAIVLLFGVVLNYFIPEKAFTYITSVATFGALWVWGIILYAHIKFRKKHQPTSFKMPGTPWTNWIGIIFLIGVGALLSLEESTRIALYVAPIWFGILALSYQLVRRYNKNDA</sequence>
<reference evidence="10" key="1">
    <citation type="submission" date="2017-05" db="EMBL/GenBank/DDBJ databases">
        <authorList>
            <person name="Varghese N."/>
            <person name="Submissions S."/>
        </authorList>
    </citation>
    <scope>NUCLEOTIDE SEQUENCE</scope>
    <source>
        <strain evidence="10">DSM 45262</strain>
    </source>
</reference>
<evidence type="ECO:0000256" key="2">
    <source>
        <dbReference type="ARBA" id="ARBA00022448"/>
    </source>
</evidence>
<dbReference type="GO" id="GO:0005886">
    <property type="term" value="C:plasma membrane"/>
    <property type="evidence" value="ECO:0007669"/>
    <property type="project" value="UniProtKB-SubCell"/>
</dbReference>
<dbReference type="PANTHER" id="PTHR43495">
    <property type="entry name" value="GABA PERMEASE"/>
    <property type="match status" value="1"/>
</dbReference>
<dbReference type="PANTHER" id="PTHR43495:SF2">
    <property type="entry name" value="D-SERINE_D-ALANINE_GLYCINE TRANSPORTER"/>
    <property type="match status" value="1"/>
</dbReference>
<organism evidence="10 11">
    <name type="scientific">Laceyella tengchongensis</name>
    <dbReference type="NCBI Taxonomy" id="574699"/>
    <lineage>
        <taxon>Bacteria</taxon>
        <taxon>Bacillati</taxon>
        <taxon>Bacillota</taxon>
        <taxon>Bacilli</taxon>
        <taxon>Bacillales</taxon>
        <taxon>Thermoactinomycetaceae</taxon>
        <taxon>Laceyella</taxon>
    </lineage>
</organism>
<dbReference type="PIRSF" id="PIRSF006060">
    <property type="entry name" value="AA_transporter"/>
    <property type="match status" value="1"/>
</dbReference>
<feature type="transmembrane region" description="Helical" evidence="8">
    <location>
        <begin position="124"/>
        <end position="144"/>
    </location>
</feature>
<keyword evidence="7 8" id="KW-0472">Membrane</keyword>
<feature type="transmembrane region" description="Helical" evidence="8">
    <location>
        <begin position="21"/>
        <end position="40"/>
    </location>
</feature>
<feature type="transmembrane region" description="Helical" evidence="8">
    <location>
        <begin position="401"/>
        <end position="419"/>
    </location>
</feature>
<feature type="transmembrane region" description="Helical" evidence="8">
    <location>
        <begin position="200"/>
        <end position="221"/>
    </location>
</feature>
<evidence type="ECO:0000313" key="11">
    <source>
        <dbReference type="Proteomes" id="UP001157946"/>
    </source>
</evidence>
<evidence type="ECO:0000256" key="6">
    <source>
        <dbReference type="ARBA" id="ARBA00022989"/>
    </source>
</evidence>
<dbReference type="InterPro" id="IPR004841">
    <property type="entry name" value="AA-permease/SLC12A_dom"/>
</dbReference>
<feature type="transmembrane region" description="Helical" evidence="8">
    <location>
        <begin position="361"/>
        <end position="381"/>
    </location>
</feature>
<accession>A0AA46AFE9</accession>
<name>A0AA46AFE9_9BACL</name>
<comment type="caution">
    <text evidence="10">The sequence shown here is derived from an EMBL/GenBank/DDBJ whole genome shotgun (WGS) entry which is preliminary data.</text>
</comment>
<dbReference type="InterPro" id="IPR004840">
    <property type="entry name" value="Amino_acid_permease_CS"/>
</dbReference>
<feature type="transmembrane region" description="Helical" evidence="8">
    <location>
        <begin position="46"/>
        <end position="65"/>
    </location>
</feature>
<keyword evidence="2" id="KW-0813">Transport</keyword>
<keyword evidence="5" id="KW-0029">Amino-acid transport</keyword>
<protein>
    <submittedName>
        <fullName evidence="10">Amino acid transporter, AAT family/D-serine/D-alanine/glycine transporter</fullName>
    </submittedName>
</protein>
<dbReference type="GO" id="GO:0055085">
    <property type="term" value="P:transmembrane transport"/>
    <property type="evidence" value="ECO:0007669"/>
    <property type="project" value="InterPro"/>
</dbReference>
<feature type="domain" description="Amino acid permease/ SLC12A" evidence="9">
    <location>
        <begin position="18"/>
        <end position="447"/>
    </location>
</feature>
<keyword evidence="11" id="KW-1185">Reference proteome</keyword>
<proteinExistence type="predicted"/>
<evidence type="ECO:0000313" key="10">
    <source>
        <dbReference type="EMBL" id="SMP19021.1"/>
    </source>
</evidence>
<feature type="transmembrane region" description="Helical" evidence="8">
    <location>
        <begin position="281"/>
        <end position="301"/>
    </location>
</feature>
<comment type="subcellular location">
    <subcellularLocation>
        <location evidence="1">Cell membrane</location>
        <topology evidence="1">Multi-pass membrane protein</topology>
    </subcellularLocation>
</comment>
<evidence type="ECO:0000259" key="9">
    <source>
        <dbReference type="Pfam" id="PF00324"/>
    </source>
</evidence>
<feature type="transmembrane region" description="Helical" evidence="8">
    <location>
        <begin position="156"/>
        <end position="180"/>
    </location>
</feature>
<dbReference type="Pfam" id="PF00324">
    <property type="entry name" value="AA_permease"/>
    <property type="match status" value="1"/>
</dbReference>
<dbReference type="GO" id="GO:0006865">
    <property type="term" value="P:amino acid transport"/>
    <property type="evidence" value="ECO:0007669"/>
    <property type="project" value="UniProtKB-KW"/>
</dbReference>
<evidence type="ECO:0000256" key="1">
    <source>
        <dbReference type="ARBA" id="ARBA00004651"/>
    </source>
</evidence>
<dbReference type="RefSeq" id="WP_102992390.1">
    <property type="nucleotide sequence ID" value="NZ_FXTU01000003.1"/>
</dbReference>
<evidence type="ECO:0000256" key="7">
    <source>
        <dbReference type="ARBA" id="ARBA00023136"/>
    </source>
</evidence>
<dbReference type="Gene3D" id="1.20.1740.10">
    <property type="entry name" value="Amino acid/polyamine transporter I"/>
    <property type="match status" value="1"/>
</dbReference>
<feature type="transmembrane region" description="Helical" evidence="8">
    <location>
        <begin position="425"/>
        <end position="444"/>
    </location>
</feature>
<feature type="transmembrane region" description="Helical" evidence="8">
    <location>
        <begin position="242"/>
        <end position="261"/>
    </location>
</feature>
<dbReference type="AlphaFoldDB" id="A0AA46AFE9"/>
<keyword evidence="6 8" id="KW-1133">Transmembrane helix</keyword>
<evidence type="ECO:0000256" key="3">
    <source>
        <dbReference type="ARBA" id="ARBA00022475"/>
    </source>
</evidence>